<sequence>MVHHLGLFLLLDCRCAEQDNRINTHGHAIILFDKNFNYSNIGKDIRFNTNEAIRVQLSKIGYQEQSNTQWINTYYDLLRIIAYITKPREKEFEETIDPFSWLNVGLSVHYDHTQDNKPRRYRNYIFKDALKESRAENNKHITNEKLHNELATPMDEKKDDHIQIGNYKRSHYLNKLKKEVEYSYKRTSKIIIPDEKMSILEAVYLYEKSPHQFCDCAEKLDRRRLEALSEKLNISTSKIKSLIITRKKFRWIKGKRGKFQKVWVN</sequence>
<comment type="caution">
    <text evidence="1">The sequence shown here is derived from an EMBL/GenBank/DDBJ whole genome shotgun (WGS) entry which is preliminary data.</text>
</comment>
<protein>
    <submittedName>
        <fullName evidence="1">Uncharacterized protein</fullName>
    </submittedName>
</protein>
<dbReference type="EMBL" id="AEPS01000015">
    <property type="protein sequence ID" value="EFU66810.1"/>
    <property type="molecule type" value="Genomic_DNA"/>
</dbReference>
<keyword evidence="2" id="KW-1185">Reference proteome</keyword>
<dbReference type="AlphaFoldDB" id="E6L0F3"/>
<reference evidence="1 2" key="1">
    <citation type="submission" date="2010-12" db="EMBL/GenBank/DDBJ databases">
        <authorList>
            <person name="Muzny D."/>
            <person name="Qin X."/>
            <person name="Deng J."/>
            <person name="Jiang H."/>
            <person name="Liu Y."/>
            <person name="Qu J."/>
            <person name="Song X.-Z."/>
            <person name="Zhang L."/>
            <person name="Thornton R."/>
            <person name="Coyle M."/>
            <person name="Francisco L."/>
            <person name="Jackson L."/>
            <person name="Javaid M."/>
            <person name="Korchina V."/>
            <person name="Kovar C."/>
            <person name="Mata R."/>
            <person name="Mathew T."/>
            <person name="Ngo R."/>
            <person name="Nguyen L."/>
            <person name="Nguyen N."/>
            <person name="Okwuonu G."/>
            <person name="Ongeri F."/>
            <person name="Pham C."/>
            <person name="Simmons D."/>
            <person name="Wilczek-Boney K."/>
            <person name="Hale W."/>
            <person name="Jakkamsetti A."/>
            <person name="Pham P."/>
            <person name="Ruth R."/>
            <person name="San Lucas F."/>
            <person name="Warren J."/>
            <person name="Zhang J."/>
            <person name="Zhao Z."/>
            <person name="Zhou C."/>
            <person name="Zhu D."/>
            <person name="Lee S."/>
            <person name="Bess C."/>
            <person name="Blankenburg K."/>
            <person name="Forbes L."/>
            <person name="Fu Q."/>
            <person name="Gubbala S."/>
            <person name="Hirani K."/>
            <person name="Jayaseelan J.C."/>
            <person name="Lara F."/>
            <person name="Munidasa M."/>
            <person name="Palculict T."/>
            <person name="Patil S."/>
            <person name="Pu L.-L."/>
            <person name="Saada N."/>
            <person name="Tang L."/>
            <person name="Weissenberger G."/>
            <person name="Zhu Y."/>
            <person name="Hemphill L."/>
            <person name="Shang Y."/>
            <person name="Youmans B."/>
            <person name="Ayvaz T."/>
            <person name="Ross M."/>
            <person name="Santibanez J."/>
            <person name="Aqrawi P."/>
            <person name="Gross S."/>
            <person name="Joshi V."/>
            <person name="Fowler G."/>
            <person name="Nazareth L."/>
            <person name="Reid J."/>
            <person name="Worley K."/>
            <person name="Petrosino J."/>
            <person name="Highlander S."/>
            <person name="Gibbs R."/>
        </authorList>
    </citation>
    <scope>NUCLEOTIDE SEQUENCE [LARGE SCALE GENOMIC DNA]</scope>
    <source>
        <strain evidence="1 2">ATCC 33393</strain>
    </source>
</reference>
<dbReference type="HOGENOM" id="CLU_1048210_0_0_6"/>
<dbReference type="Proteomes" id="UP000032871">
    <property type="component" value="Unassembled WGS sequence"/>
</dbReference>
<organism evidence="1 2">
    <name type="scientific">Aggregatibacter segnis ATCC 33393</name>
    <dbReference type="NCBI Taxonomy" id="888057"/>
    <lineage>
        <taxon>Bacteria</taxon>
        <taxon>Pseudomonadati</taxon>
        <taxon>Pseudomonadota</taxon>
        <taxon>Gammaproteobacteria</taxon>
        <taxon>Pasteurellales</taxon>
        <taxon>Pasteurellaceae</taxon>
        <taxon>Aggregatibacter</taxon>
    </lineage>
</organism>
<accession>E6L0F3</accession>
<name>E6L0F3_9PAST</name>
<proteinExistence type="predicted"/>
<evidence type="ECO:0000313" key="1">
    <source>
        <dbReference type="EMBL" id="EFU66810.1"/>
    </source>
</evidence>
<gene>
    <name evidence="1" type="ORF">HMPREF9064_1953</name>
</gene>
<evidence type="ECO:0000313" key="2">
    <source>
        <dbReference type="Proteomes" id="UP000032871"/>
    </source>
</evidence>